<proteinExistence type="predicted"/>
<evidence type="ECO:0000313" key="1">
    <source>
        <dbReference type="EMBL" id="KAK0474352.1"/>
    </source>
</evidence>
<accession>A0AA39NYR4</accession>
<keyword evidence="2" id="KW-1185">Reference proteome</keyword>
<protein>
    <submittedName>
        <fullName evidence="1">Uncharacterized protein</fullName>
    </submittedName>
</protein>
<dbReference type="Proteomes" id="UP001175227">
    <property type="component" value="Unassembled WGS sequence"/>
</dbReference>
<dbReference type="EMBL" id="JAUEPR010000027">
    <property type="protein sequence ID" value="KAK0474352.1"/>
    <property type="molecule type" value="Genomic_DNA"/>
</dbReference>
<sequence length="372" mass="40947">MSHTSDFFFNNKRIHIHNAYPPMYALGQGTLEQWLGINVALLQCRVVGKLESLAEWTRCLSIDPVVNVSMTKTGWPSSMGGCAVREKGEILLRGLCASGLENGIKGHITCFNTFAATKLLFLEAEVARDVEWSIGMRLKASKHEALPSSNCLHLAGSLAGNEEAVILWCRDLTAGHQWQWSAQATWWVYQQKDRLQVCDMHWLLLLLWHAWREGENRGTAHGWDYVQRDVCMAGSDNDMLCRRSTSGSSVKEWSMQKEWESACGGDGGMLVRAWRVSEGSERCLMGCEGGRQSSASPPSSLVWMALGEEGDKLGAHRRKGDCMQANGGKGQSANETQGRRWLAESTDACGVHRGKTACRQDVNGGGSHMGGG</sequence>
<evidence type="ECO:0000313" key="2">
    <source>
        <dbReference type="Proteomes" id="UP001175227"/>
    </source>
</evidence>
<gene>
    <name evidence="1" type="ORF">IW261DRAFT_1422941</name>
</gene>
<dbReference type="AlphaFoldDB" id="A0AA39NYR4"/>
<name>A0AA39NYR4_9AGAR</name>
<reference evidence="1" key="1">
    <citation type="submission" date="2023-06" db="EMBL/GenBank/DDBJ databases">
        <authorList>
            <consortium name="Lawrence Berkeley National Laboratory"/>
            <person name="Ahrendt S."/>
            <person name="Sahu N."/>
            <person name="Indic B."/>
            <person name="Wong-Bajracharya J."/>
            <person name="Merenyi Z."/>
            <person name="Ke H.-M."/>
            <person name="Monk M."/>
            <person name="Kocsube S."/>
            <person name="Drula E."/>
            <person name="Lipzen A."/>
            <person name="Balint B."/>
            <person name="Henrissat B."/>
            <person name="Andreopoulos B."/>
            <person name="Martin F.M."/>
            <person name="Harder C.B."/>
            <person name="Rigling D."/>
            <person name="Ford K.L."/>
            <person name="Foster G.D."/>
            <person name="Pangilinan J."/>
            <person name="Papanicolaou A."/>
            <person name="Barry K."/>
            <person name="LaButti K."/>
            <person name="Viragh M."/>
            <person name="Koriabine M."/>
            <person name="Yan M."/>
            <person name="Riley R."/>
            <person name="Champramary S."/>
            <person name="Plett K.L."/>
            <person name="Tsai I.J."/>
            <person name="Slot J."/>
            <person name="Sipos G."/>
            <person name="Plett J."/>
            <person name="Nagy L.G."/>
            <person name="Grigoriev I.V."/>
        </authorList>
    </citation>
    <scope>NUCLEOTIDE SEQUENCE</scope>
    <source>
        <strain evidence="1">ICMP 16352</strain>
    </source>
</reference>
<comment type="caution">
    <text evidence="1">The sequence shown here is derived from an EMBL/GenBank/DDBJ whole genome shotgun (WGS) entry which is preliminary data.</text>
</comment>
<organism evidence="1 2">
    <name type="scientific">Armillaria novae-zelandiae</name>
    <dbReference type="NCBI Taxonomy" id="153914"/>
    <lineage>
        <taxon>Eukaryota</taxon>
        <taxon>Fungi</taxon>
        <taxon>Dikarya</taxon>
        <taxon>Basidiomycota</taxon>
        <taxon>Agaricomycotina</taxon>
        <taxon>Agaricomycetes</taxon>
        <taxon>Agaricomycetidae</taxon>
        <taxon>Agaricales</taxon>
        <taxon>Marasmiineae</taxon>
        <taxon>Physalacriaceae</taxon>
        <taxon>Armillaria</taxon>
    </lineage>
</organism>